<dbReference type="PANTHER" id="PTHR12882:SF1">
    <property type="entry name" value="TRANSCRIPTION ELONGATION FACTOR SPT4"/>
    <property type="match status" value="1"/>
</dbReference>
<dbReference type="GO" id="GO:0006355">
    <property type="term" value="P:regulation of DNA-templated transcription"/>
    <property type="evidence" value="ECO:0007669"/>
    <property type="project" value="InterPro"/>
</dbReference>
<dbReference type="InterPro" id="IPR038510">
    <property type="entry name" value="Spt4_sf"/>
</dbReference>
<dbReference type="InterPro" id="IPR009287">
    <property type="entry name" value="Spt4"/>
</dbReference>
<evidence type="ECO:0000313" key="6">
    <source>
        <dbReference type="EMBL" id="CAE0365464.1"/>
    </source>
</evidence>
<dbReference type="AlphaFoldDB" id="A0A7S3JXF8"/>
<protein>
    <recommendedName>
        <fullName evidence="5">Spt4/RpoE2 zinc finger domain-containing protein</fullName>
    </recommendedName>
</protein>
<evidence type="ECO:0000256" key="3">
    <source>
        <dbReference type="ARBA" id="ARBA00023163"/>
    </source>
</evidence>
<gene>
    <name evidence="6" type="ORF">ALAG00032_LOCUS6207</name>
</gene>
<evidence type="ECO:0000256" key="1">
    <source>
        <dbReference type="ARBA" id="ARBA00004123"/>
    </source>
</evidence>
<dbReference type="GO" id="GO:0140673">
    <property type="term" value="P:transcription elongation-coupled chromatin remodeling"/>
    <property type="evidence" value="ECO:0007669"/>
    <property type="project" value="InterPro"/>
</dbReference>
<feature type="domain" description="Spt4/RpoE2 zinc finger" evidence="5">
    <location>
        <begin position="27"/>
        <end position="103"/>
    </location>
</feature>
<dbReference type="PANTHER" id="PTHR12882">
    <property type="entry name" value="SUPPRESSOR OF TY 4"/>
    <property type="match status" value="1"/>
</dbReference>
<dbReference type="GO" id="GO:0008270">
    <property type="term" value="F:zinc ion binding"/>
    <property type="evidence" value="ECO:0007669"/>
    <property type="project" value="InterPro"/>
</dbReference>
<keyword evidence="4" id="KW-0539">Nucleus</keyword>
<dbReference type="SMART" id="SM01389">
    <property type="entry name" value="Spt4"/>
    <property type="match status" value="1"/>
</dbReference>
<reference evidence="6" key="1">
    <citation type="submission" date="2021-01" db="EMBL/GenBank/DDBJ databases">
        <authorList>
            <person name="Corre E."/>
            <person name="Pelletier E."/>
            <person name="Niang G."/>
            <person name="Scheremetjew M."/>
            <person name="Finn R."/>
            <person name="Kale V."/>
            <person name="Holt S."/>
            <person name="Cochrane G."/>
            <person name="Meng A."/>
            <person name="Brown T."/>
            <person name="Cohen L."/>
        </authorList>
    </citation>
    <scope>NUCLEOTIDE SEQUENCE</scope>
    <source>
        <strain evidence="6">CCMP1510</strain>
    </source>
</reference>
<dbReference type="SUPFAM" id="SSF63393">
    <property type="entry name" value="RNA polymerase subunits"/>
    <property type="match status" value="1"/>
</dbReference>
<sequence>MSLMDADDDIGHGEVDFCEPPNGMTGLRACLRCGLVKCMDQFYTIGCENCPFLEMAERQDRVNECTTSDFEGVIALMKPEDSWLSKWEGLRKFYPGVYAVRLYGEPSQETREYLEEKGIACRAIPPEEEARR</sequence>
<dbReference type="GO" id="GO:0000993">
    <property type="term" value="F:RNA polymerase II complex binding"/>
    <property type="evidence" value="ECO:0007669"/>
    <property type="project" value="TreeGrafter"/>
</dbReference>
<name>A0A7S3JXF8_9STRA</name>
<accession>A0A7S3JXF8</accession>
<dbReference type="CDD" id="cd07973">
    <property type="entry name" value="Spt4"/>
    <property type="match status" value="1"/>
</dbReference>
<dbReference type="Pfam" id="PF06093">
    <property type="entry name" value="Spt4"/>
    <property type="match status" value="1"/>
</dbReference>
<dbReference type="Gene3D" id="3.30.40.210">
    <property type="match status" value="1"/>
</dbReference>
<evidence type="ECO:0000259" key="5">
    <source>
        <dbReference type="SMART" id="SM01389"/>
    </source>
</evidence>
<comment type="similarity">
    <text evidence="2">Belongs to the SPT4 family.</text>
</comment>
<evidence type="ECO:0000256" key="2">
    <source>
        <dbReference type="ARBA" id="ARBA00010464"/>
    </source>
</evidence>
<dbReference type="GO" id="GO:0032044">
    <property type="term" value="C:DSIF complex"/>
    <property type="evidence" value="ECO:0007669"/>
    <property type="project" value="TreeGrafter"/>
</dbReference>
<evidence type="ECO:0000256" key="4">
    <source>
        <dbReference type="ARBA" id="ARBA00023242"/>
    </source>
</evidence>
<proteinExistence type="inferred from homology"/>
<organism evidence="6">
    <name type="scientific">Aureoumbra lagunensis</name>
    <dbReference type="NCBI Taxonomy" id="44058"/>
    <lineage>
        <taxon>Eukaryota</taxon>
        <taxon>Sar</taxon>
        <taxon>Stramenopiles</taxon>
        <taxon>Ochrophyta</taxon>
        <taxon>Pelagophyceae</taxon>
        <taxon>Pelagomonadales</taxon>
        <taxon>Aureoumbra</taxon>
    </lineage>
</organism>
<keyword evidence="3" id="KW-0804">Transcription</keyword>
<comment type="subcellular location">
    <subcellularLocation>
        <location evidence="1">Nucleus</location>
    </subcellularLocation>
</comment>
<dbReference type="EMBL" id="HBIJ01008797">
    <property type="protein sequence ID" value="CAE0365464.1"/>
    <property type="molecule type" value="Transcribed_RNA"/>
</dbReference>
<dbReference type="InterPro" id="IPR022800">
    <property type="entry name" value="Spt4/RpoE2_Znf"/>
</dbReference>
<dbReference type="InterPro" id="IPR029040">
    <property type="entry name" value="RPABC4/Spt4"/>
</dbReference>